<dbReference type="HOGENOM" id="CLU_3086943_0_0_1"/>
<dbReference type="Proteomes" id="UP000008177">
    <property type="component" value="Unplaced contigs"/>
</dbReference>
<sequence length="52" mass="6283">MWKKESHHLLPCQWRETHVLVTDGNHEMHWIGSLIAEERLKGQDTDRCTWSR</sequence>
<accession>G2XVR6</accession>
<gene>
    <name evidence="1" type="ORF">BofuT4_uP054870.1</name>
</gene>
<organism evidence="1 2">
    <name type="scientific">Botryotinia fuckeliana (strain T4)</name>
    <name type="common">Noble rot fungus</name>
    <name type="synonym">Botrytis cinerea</name>
    <dbReference type="NCBI Taxonomy" id="999810"/>
    <lineage>
        <taxon>Eukaryota</taxon>
        <taxon>Fungi</taxon>
        <taxon>Dikarya</taxon>
        <taxon>Ascomycota</taxon>
        <taxon>Pezizomycotina</taxon>
        <taxon>Leotiomycetes</taxon>
        <taxon>Helotiales</taxon>
        <taxon>Sclerotiniaceae</taxon>
        <taxon>Botrytis</taxon>
    </lineage>
</organism>
<proteinExistence type="predicted"/>
<dbReference type="EMBL" id="FQ790271">
    <property type="protein sequence ID" value="CCD44586.1"/>
    <property type="molecule type" value="Genomic_DNA"/>
</dbReference>
<dbReference type="InParanoid" id="G2XVR6"/>
<evidence type="ECO:0000313" key="2">
    <source>
        <dbReference type="Proteomes" id="UP000008177"/>
    </source>
</evidence>
<name>G2XVR6_BOTF4</name>
<protein>
    <submittedName>
        <fullName evidence="1">Uncharacterized protein</fullName>
    </submittedName>
</protein>
<dbReference type="AlphaFoldDB" id="G2XVR6"/>
<evidence type="ECO:0000313" key="1">
    <source>
        <dbReference type="EMBL" id="CCD44586.1"/>
    </source>
</evidence>
<reference evidence="2" key="1">
    <citation type="journal article" date="2011" name="PLoS Genet.">
        <title>Genomic analysis of the necrotrophic fungal pathogens Sclerotinia sclerotiorum and Botrytis cinerea.</title>
        <authorList>
            <person name="Amselem J."/>
            <person name="Cuomo C.A."/>
            <person name="van Kan J.A."/>
            <person name="Viaud M."/>
            <person name="Benito E.P."/>
            <person name="Couloux A."/>
            <person name="Coutinho P.M."/>
            <person name="de Vries R.P."/>
            <person name="Dyer P.S."/>
            <person name="Fillinger S."/>
            <person name="Fournier E."/>
            <person name="Gout L."/>
            <person name="Hahn M."/>
            <person name="Kohn L."/>
            <person name="Lapalu N."/>
            <person name="Plummer K.M."/>
            <person name="Pradier J.M."/>
            <person name="Quevillon E."/>
            <person name="Sharon A."/>
            <person name="Simon A."/>
            <person name="ten Have A."/>
            <person name="Tudzynski B."/>
            <person name="Tudzynski P."/>
            <person name="Wincker P."/>
            <person name="Andrew M."/>
            <person name="Anthouard V."/>
            <person name="Beever R.E."/>
            <person name="Beffa R."/>
            <person name="Benoit I."/>
            <person name="Bouzid O."/>
            <person name="Brault B."/>
            <person name="Chen Z."/>
            <person name="Choquer M."/>
            <person name="Collemare J."/>
            <person name="Cotton P."/>
            <person name="Danchin E.G."/>
            <person name="Da Silva C."/>
            <person name="Gautier A."/>
            <person name="Giraud C."/>
            <person name="Giraud T."/>
            <person name="Gonzalez C."/>
            <person name="Grossetete S."/>
            <person name="Guldener U."/>
            <person name="Henrissat B."/>
            <person name="Howlett B.J."/>
            <person name="Kodira C."/>
            <person name="Kretschmer M."/>
            <person name="Lappartient A."/>
            <person name="Leroch M."/>
            <person name="Levis C."/>
            <person name="Mauceli E."/>
            <person name="Neuveglise C."/>
            <person name="Oeser B."/>
            <person name="Pearson M."/>
            <person name="Poulain J."/>
            <person name="Poussereau N."/>
            <person name="Quesneville H."/>
            <person name="Rascle C."/>
            <person name="Schumacher J."/>
            <person name="Segurens B."/>
            <person name="Sexton A."/>
            <person name="Silva E."/>
            <person name="Sirven C."/>
            <person name="Soanes D.M."/>
            <person name="Talbot N.J."/>
            <person name="Templeton M."/>
            <person name="Yandava C."/>
            <person name="Yarden O."/>
            <person name="Zeng Q."/>
            <person name="Rollins J.A."/>
            <person name="Lebrun M.H."/>
            <person name="Dickman M."/>
        </authorList>
    </citation>
    <scope>NUCLEOTIDE SEQUENCE [LARGE SCALE GENOMIC DNA]</scope>
    <source>
        <strain evidence="2">T4</strain>
    </source>
</reference>